<name>A0A8S9KM76_BRACR</name>
<dbReference type="AlphaFoldDB" id="A0A8S9KM76"/>
<accession>A0A8S9KM76</accession>
<sequence>MISKRYDIPKPCLYVYILHLQISREVYISRKNSRNGSRTEHFTSKKDMRRQLITLLPRHTTHAPSSPVASSKPGAASPSLSPSTRSFPSGPSEHVGRKHVDFSRTVRPLRPLRSEESHSGTTEPRPPNPQSSPRLNLCSGCTRGSPERQRSSPSEPETKNEERPWPLGSRGSLILLGAAWVWLLLRDHLKGNEIGLSLEATSTLLDYGRLSEAMEWRQRWFATQRHKITLYCLRGNLPGIPSFK</sequence>
<feature type="compositionally biased region" description="Basic and acidic residues" evidence="1">
    <location>
        <begin position="94"/>
        <end position="104"/>
    </location>
</feature>
<feature type="compositionally biased region" description="Basic and acidic residues" evidence="1">
    <location>
        <begin position="145"/>
        <end position="164"/>
    </location>
</feature>
<evidence type="ECO:0000313" key="2">
    <source>
        <dbReference type="EMBL" id="KAF2594423.1"/>
    </source>
</evidence>
<dbReference type="EMBL" id="QGKY02000164">
    <property type="protein sequence ID" value="KAF2594423.1"/>
    <property type="molecule type" value="Genomic_DNA"/>
</dbReference>
<organism evidence="2">
    <name type="scientific">Brassica cretica</name>
    <name type="common">Mustard</name>
    <dbReference type="NCBI Taxonomy" id="69181"/>
    <lineage>
        <taxon>Eukaryota</taxon>
        <taxon>Viridiplantae</taxon>
        <taxon>Streptophyta</taxon>
        <taxon>Embryophyta</taxon>
        <taxon>Tracheophyta</taxon>
        <taxon>Spermatophyta</taxon>
        <taxon>Magnoliopsida</taxon>
        <taxon>eudicotyledons</taxon>
        <taxon>Gunneridae</taxon>
        <taxon>Pentapetalae</taxon>
        <taxon>rosids</taxon>
        <taxon>malvids</taxon>
        <taxon>Brassicales</taxon>
        <taxon>Brassicaceae</taxon>
        <taxon>Brassiceae</taxon>
        <taxon>Brassica</taxon>
    </lineage>
</organism>
<reference evidence="2" key="1">
    <citation type="submission" date="2019-12" db="EMBL/GenBank/DDBJ databases">
        <title>Genome sequencing and annotation of Brassica cretica.</title>
        <authorList>
            <person name="Studholme D.J."/>
            <person name="Sarris P.F."/>
        </authorList>
    </citation>
    <scope>NUCLEOTIDE SEQUENCE</scope>
    <source>
        <strain evidence="2">PFS-102/07</strain>
        <tissue evidence="2">Leaf</tissue>
    </source>
</reference>
<feature type="compositionally biased region" description="Polar residues" evidence="1">
    <location>
        <begin position="78"/>
        <end position="89"/>
    </location>
</feature>
<proteinExistence type="predicted"/>
<evidence type="ECO:0000256" key="1">
    <source>
        <dbReference type="SAM" id="MobiDB-lite"/>
    </source>
</evidence>
<feature type="region of interest" description="Disordered" evidence="1">
    <location>
        <begin position="59"/>
        <end position="166"/>
    </location>
</feature>
<gene>
    <name evidence="2" type="ORF">F2Q70_00043678</name>
</gene>
<protein>
    <submittedName>
        <fullName evidence="2">Uncharacterized protein</fullName>
    </submittedName>
</protein>
<comment type="caution">
    <text evidence="2">The sequence shown here is derived from an EMBL/GenBank/DDBJ whole genome shotgun (WGS) entry which is preliminary data.</text>
</comment>